<dbReference type="InterPro" id="IPR050282">
    <property type="entry name" value="Cycloisomerase_2"/>
</dbReference>
<evidence type="ECO:0000313" key="4">
    <source>
        <dbReference type="EMBL" id="SFP32622.1"/>
    </source>
</evidence>
<dbReference type="STRING" id="1079859.SAMN04515674_102444"/>
<gene>
    <name evidence="4" type="ORF">SAMN04515674_102444</name>
</gene>
<dbReference type="OrthoDB" id="9790815at2"/>
<dbReference type="GO" id="GO:0017057">
    <property type="term" value="F:6-phosphogluconolactonase activity"/>
    <property type="evidence" value="ECO:0007669"/>
    <property type="project" value="TreeGrafter"/>
</dbReference>
<evidence type="ECO:0000256" key="3">
    <source>
        <dbReference type="SAM" id="SignalP"/>
    </source>
</evidence>
<dbReference type="InterPro" id="IPR011048">
    <property type="entry name" value="Haem_d1_sf"/>
</dbReference>
<keyword evidence="5" id="KW-1185">Reference proteome</keyword>
<dbReference type="FunFam" id="2.130.10.10:FF:000306">
    <property type="entry name" value="3-carboxymuconate cyclase"/>
    <property type="match status" value="1"/>
</dbReference>
<accession>A0A1I5PER9</accession>
<dbReference type="PANTHER" id="PTHR30344:SF1">
    <property type="entry name" value="6-PHOSPHOGLUCONOLACTONASE"/>
    <property type="match status" value="1"/>
</dbReference>
<comment type="similarity">
    <text evidence="1">Belongs to the cycloisomerase 2 family.</text>
</comment>
<feature type="chain" id="PRO_5011745282" evidence="3">
    <location>
        <begin position="22"/>
        <end position="381"/>
    </location>
</feature>
<dbReference type="Proteomes" id="UP000199306">
    <property type="component" value="Unassembled WGS sequence"/>
</dbReference>
<dbReference type="AlphaFoldDB" id="A0A1I5PER9"/>
<dbReference type="SUPFAM" id="SSF51004">
    <property type="entry name" value="C-terminal (heme d1) domain of cytochrome cd1-nitrite reductase"/>
    <property type="match status" value="1"/>
</dbReference>
<keyword evidence="2" id="KW-0313">Glucose metabolism</keyword>
<protein>
    <submittedName>
        <fullName evidence="4">6-phosphogluconolactonase</fullName>
    </submittedName>
</protein>
<name>A0A1I5PER9_9BACT</name>
<dbReference type="GO" id="GO:0005829">
    <property type="term" value="C:cytosol"/>
    <property type="evidence" value="ECO:0007669"/>
    <property type="project" value="TreeGrafter"/>
</dbReference>
<evidence type="ECO:0000313" key="5">
    <source>
        <dbReference type="Proteomes" id="UP000199306"/>
    </source>
</evidence>
<dbReference type="GO" id="GO:0006006">
    <property type="term" value="P:glucose metabolic process"/>
    <property type="evidence" value="ECO:0007669"/>
    <property type="project" value="UniProtKB-KW"/>
</dbReference>
<dbReference type="Pfam" id="PF10282">
    <property type="entry name" value="Lactonase"/>
    <property type="match status" value="1"/>
</dbReference>
<feature type="signal peptide" evidence="3">
    <location>
        <begin position="1"/>
        <end position="21"/>
    </location>
</feature>
<sequence>MKIRNYLLSLLLILSVLPSYSSSKVPASSPSEFYMLVGTYTSGKSEGIYVYKFNSKTGDLTYVSKATGLKNPAFLSFSPNQKYVYSVGETDKNGSVNAFSFDKKNGKLTFLNSQPSNGSGPCHVTTDLTGKWVIVGNYSGGSLSVLPVEKDGKLGAGIQTIQHEGKSVNAQRQEKPHVHSINIAPNNTDVFVPDLGIDKIVSYQLDAKTGHLSNGKPEYTKIKDGAGPRHFTFHPNGKFAYVINELDATVTAFHYKKGGLSEFQTISTLPKDYTGQKWCADIHISPDGKFLYGSNRTHDSLVIYSIDPKTGELAYITNESVLGKTPRNFAIDPTGNFILVANQDSDNITIFKRNKQTGTLTSTGKSVEVGTPVCLKLVPAE</sequence>
<dbReference type="InterPro" id="IPR015943">
    <property type="entry name" value="WD40/YVTN_repeat-like_dom_sf"/>
</dbReference>
<dbReference type="RefSeq" id="WP_092013290.1">
    <property type="nucleotide sequence ID" value="NZ_FOXH01000002.1"/>
</dbReference>
<reference evidence="4 5" key="1">
    <citation type="submission" date="2016-10" db="EMBL/GenBank/DDBJ databases">
        <authorList>
            <person name="de Groot N.N."/>
        </authorList>
    </citation>
    <scope>NUCLEOTIDE SEQUENCE [LARGE SCALE GENOMIC DNA]</scope>
    <source>
        <strain evidence="5">E92,LMG 26720,CCM 7988</strain>
    </source>
</reference>
<dbReference type="Gene3D" id="2.130.10.10">
    <property type="entry name" value="YVTN repeat-like/Quinoprotein amine dehydrogenase"/>
    <property type="match status" value="1"/>
</dbReference>
<dbReference type="PANTHER" id="PTHR30344">
    <property type="entry name" value="6-PHOSPHOGLUCONOLACTONASE-RELATED"/>
    <property type="match status" value="1"/>
</dbReference>
<proteinExistence type="inferred from homology"/>
<evidence type="ECO:0000256" key="1">
    <source>
        <dbReference type="ARBA" id="ARBA00005564"/>
    </source>
</evidence>
<organism evidence="4 5">
    <name type="scientific">Pseudarcicella hirudinis</name>
    <dbReference type="NCBI Taxonomy" id="1079859"/>
    <lineage>
        <taxon>Bacteria</taxon>
        <taxon>Pseudomonadati</taxon>
        <taxon>Bacteroidota</taxon>
        <taxon>Cytophagia</taxon>
        <taxon>Cytophagales</taxon>
        <taxon>Flectobacillaceae</taxon>
        <taxon>Pseudarcicella</taxon>
    </lineage>
</organism>
<keyword evidence="2" id="KW-0119">Carbohydrate metabolism</keyword>
<evidence type="ECO:0000256" key="2">
    <source>
        <dbReference type="ARBA" id="ARBA00022526"/>
    </source>
</evidence>
<dbReference type="InterPro" id="IPR019405">
    <property type="entry name" value="Lactonase_7-beta_prop"/>
</dbReference>
<dbReference type="EMBL" id="FOXH01000002">
    <property type="protein sequence ID" value="SFP32622.1"/>
    <property type="molecule type" value="Genomic_DNA"/>
</dbReference>
<keyword evidence="3" id="KW-0732">Signal</keyword>